<dbReference type="SUPFAM" id="SSF56436">
    <property type="entry name" value="C-type lectin-like"/>
    <property type="match status" value="1"/>
</dbReference>
<accession>A0A966L6E0</accession>
<dbReference type="InterPro" id="IPR003644">
    <property type="entry name" value="Calx_beta"/>
</dbReference>
<evidence type="ECO:0008006" key="9">
    <source>
        <dbReference type="Google" id="ProtNLM"/>
    </source>
</evidence>
<feature type="domain" description="C-type lectin" evidence="5">
    <location>
        <begin position="519"/>
        <end position="619"/>
    </location>
</feature>
<keyword evidence="1" id="KW-0732">Signal</keyword>
<dbReference type="PROSITE" id="PS50041">
    <property type="entry name" value="C_TYPE_LECTIN_2"/>
    <property type="match status" value="1"/>
</dbReference>
<dbReference type="SUPFAM" id="SSF49313">
    <property type="entry name" value="Cadherin-like"/>
    <property type="match status" value="2"/>
</dbReference>
<evidence type="ECO:0000256" key="2">
    <source>
        <dbReference type="ARBA" id="ARBA00022737"/>
    </source>
</evidence>
<dbReference type="InterPro" id="IPR038081">
    <property type="entry name" value="CalX-like_sf"/>
</dbReference>
<dbReference type="PANTHER" id="PTHR11878:SF65">
    <property type="entry name" value="NA_CA-EXCHANGE PROTEIN, ISOFORM G"/>
    <property type="match status" value="1"/>
</dbReference>
<reference evidence="7" key="1">
    <citation type="journal article" date="2019" name="Mol. Ecol.">
        <title>Genome evolution and host-microbiome shifts correspond with intraspecific niche divergence within harmful algal bloom-forming Microcystis aeruginosa.</title>
        <authorList>
            <person name="Jackrel S.L."/>
            <person name="White J.D."/>
            <person name="Evans J.T."/>
            <person name="Buffin K."/>
            <person name="Hayden K."/>
            <person name="Sarnelle O."/>
            <person name="Denef V.J."/>
        </authorList>
    </citation>
    <scope>NUCLEOTIDE SEQUENCE</scope>
    <source>
        <strain evidence="7">G11-04</strain>
    </source>
</reference>
<dbReference type="InterPro" id="IPR034007">
    <property type="entry name" value="CTLD_bac"/>
</dbReference>
<dbReference type="InterPro" id="IPR013783">
    <property type="entry name" value="Ig-like_fold"/>
</dbReference>
<dbReference type="GO" id="GO:0005509">
    <property type="term" value="F:calcium ion binding"/>
    <property type="evidence" value="ECO:0007669"/>
    <property type="project" value="InterPro"/>
</dbReference>
<dbReference type="SUPFAM" id="SSF141072">
    <property type="entry name" value="CalX-like"/>
    <property type="match status" value="6"/>
</dbReference>
<dbReference type="PANTHER" id="PTHR11878">
    <property type="entry name" value="SODIUM/CALCIUM EXCHANGER"/>
    <property type="match status" value="1"/>
</dbReference>
<dbReference type="GO" id="GO:0007156">
    <property type="term" value="P:homophilic cell adhesion via plasma membrane adhesion molecules"/>
    <property type="evidence" value="ECO:0007669"/>
    <property type="project" value="InterPro"/>
</dbReference>
<evidence type="ECO:0000256" key="3">
    <source>
        <dbReference type="ARBA" id="ARBA00022837"/>
    </source>
</evidence>
<dbReference type="EMBL" id="JAADAI010000149">
    <property type="protein sequence ID" value="NCS57669.1"/>
    <property type="molecule type" value="Genomic_DNA"/>
</dbReference>
<dbReference type="SMART" id="SM00112">
    <property type="entry name" value="CA"/>
    <property type="match status" value="2"/>
</dbReference>
<feature type="non-terminal residue" evidence="7">
    <location>
        <position position="1"/>
    </location>
</feature>
<dbReference type="Pfam" id="PF17963">
    <property type="entry name" value="Big_9"/>
    <property type="match status" value="1"/>
</dbReference>
<evidence type="ECO:0000313" key="8">
    <source>
        <dbReference type="Proteomes" id="UP000799330"/>
    </source>
</evidence>
<dbReference type="Proteomes" id="UP000799330">
    <property type="component" value="Unassembled WGS sequence"/>
</dbReference>
<dbReference type="InterPro" id="IPR002126">
    <property type="entry name" value="Cadherin-like_dom"/>
</dbReference>
<keyword evidence="4" id="KW-0406">Ion transport</keyword>
<feature type="domain" description="Cadherin" evidence="6">
    <location>
        <begin position="211"/>
        <end position="309"/>
    </location>
</feature>
<dbReference type="InterPro" id="IPR016186">
    <property type="entry name" value="C-type_lectin-like/link_sf"/>
</dbReference>
<dbReference type="Gene3D" id="3.10.100.10">
    <property type="entry name" value="Mannose-Binding Protein A, subunit A"/>
    <property type="match status" value="1"/>
</dbReference>
<dbReference type="Gene3D" id="2.60.40.60">
    <property type="entry name" value="Cadherins"/>
    <property type="match status" value="2"/>
</dbReference>
<dbReference type="Gene3D" id="2.60.40.3440">
    <property type="match status" value="1"/>
</dbReference>
<keyword evidence="4" id="KW-0813">Transport</keyword>
<dbReference type="SUPFAM" id="SSF49478">
    <property type="entry name" value="Cna protein B-type domain"/>
    <property type="match status" value="1"/>
</dbReference>
<dbReference type="GO" id="GO:0007154">
    <property type="term" value="P:cell communication"/>
    <property type="evidence" value="ECO:0007669"/>
    <property type="project" value="InterPro"/>
</dbReference>
<evidence type="ECO:0000256" key="4">
    <source>
        <dbReference type="ARBA" id="ARBA00023065"/>
    </source>
</evidence>
<dbReference type="InterPro" id="IPR001304">
    <property type="entry name" value="C-type_lectin-like"/>
</dbReference>
<dbReference type="Pfam" id="PF03160">
    <property type="entry name" value="Calx-beta"/>
    <property type="match status" value="4"/>
</dbReference>
<dbReference type="PROSITE" id="PS50268">
    <property type="entry name" value="CADHERIN_2"/>
    <property type="match status" value="2"/>
</dbReference>
<dbReference type="SMART" id="SM00034">
    <property type="entry name" value="CLECT"/>
    <property type="match status" value="1"/>
</dbReference>
<dbReference type="Pfam" id="PF00059">
    <property type="entry name" value="Lectin_C"/>
    <property type="match status" value="1"/>
</dbReference>
<protein>
    <recommendedName>
        <fullName evidence="9">Tandem-95 repeat protein</fullName>
    </recommendedName>
</protein>
<organism evidence="7 8">
    <name type="scientific">Microcystis aeruginosa G11-04</name>
    <dbReference type="NCBI Taxonomy" id="2685956"/>
    <lineage>
        <taxon>Bacteria</taxon>
        <taxon>Bacillati</taxon>
        <taxon>Cyanobacteriota</taxon>
        <taxon>Cyanophyceae</taxon>
        <taxon>Oscillatoriophycideae</taxon>
        <taxon>Chroococcales</taxon>
        <taxon>Microcystaceae</taxon>
        <taxon>Microcystis</taxon>
    </lineage>
</organism>
<dbReference type="GO" id="GO:0030001">
    <property type="term" value="P:metal ion transport"/>
    <property type="evidence" value="ECO:0007669"/>
    <property type="project" value="TreeGrafter"/>
</dbReference>
<evidence type="ECO:0000256" key="1">
    <source>
        <dbReference type="ARBA" id="ARBA00022729"/>
    </source>
</evidence>
<sequence length="2515" mass="268271">GATVIYADGNNSVVDLSNLTSWSDDQPETSSLSVANGGTVILDKLTTLQGIDQITANTGGYIDLSDVTTLNSNNTQIIADGTGSIIDLSNLTSFTGLTFTATNGGVIRVRPVSRDDAYQLNEDSTLTIAAAQGVLANDINITGQPLSVETVTTTNHGTLSLAADGSFTYTPNADYVGTDSFTYRVFGADALVSISTVNFTINNANNDTPTNIKLTNSNINENSPNNTIIGQISISDPDLNDTHTLTLIDDAGGRFKLVGTQLQVANSSLLDYETNTSHNITIKATDAGNLSLQKDLTINLINVNESPANIQLSKTNIEENSANNTVIGTLTTTDTDANDTFTYSLVDNANGRFAINGNQLIVADGSKLDYETNQKHTITIRTQDQGGLIYDKSFDINLIDVADSSVITFSQPNYSVKEDGTPITEITLNRSINTQGQVSVTVTPSNGTATAPYDYNNAPITVTFADGETSKKIAIPVVKDTAYEGNEILNLTLSNPTNGATIGTQKTATLTIVDTPITYYLTTPTTWTDAQAQAQAMGGNLVTINDAAENQFLVNAFGGNESFWIGFTDAGQEGDWKWINGEPVTYVNWSVTEPNNVGNEDYGIINDPYDPGPSEKWYDLPNNPPSHFPPQLKGIIEVLNGTSTISIADTTINESQNQATVTVQLTGISHQAFTVDYSTNDGTAKAGEDYTSVSGKLIFNAGESVKTITVPINNDTAYEGNETFTLNLSNPQGGVVLGTSTATITIVDNDVPQPGTLAFSNAQFSVNEDGTPVNQIKIIRTGGSQGEVSATINLTNGTATPEDYDIASIPVTFANGETEKFVTIPIANDTLVENTETINLTLINPTNGATLGTQKAAVLSILDDDVQLNFNAANYTVREDGTAVTDIIITRTGRTTGTVGATITFTNGTAKGCACGLHLTTSDFLSSPITVILGENEISKIIPVQLAGSQGSNFIPIINDTQVESNETFTINLTNPTGGATIDNQNSATVIILDDDVQLAFSAPNFTIREDGTAIAAVTVNRLGRLTGVVGATINLDGGNATYPDDYTQTSLNISFAEGENSKIINIPVRNDIISEPDETVNLTLVNPTGSATIGSQNTATLTIVDNGLTPSLSLAIDKDTVAENAGNNAATATITRSIVTDEDLIVTLASNDTSEITVPNQVIIPANQASATFTLNAVNDNIPDGIQNVTITATATGFSQGTDTINVADINVPDLKIVNLSASTPLLTGKQGSFTYRVVNQGLSEAKGTWTDKIYLSTDTTLETNKDIFLDNYQFSGTIPTGLFYERNLPFFIPKTPGQYYLIAQTDTANTVNEGIGLGENNNTTITSINITPAYRATVSTDTEIGVTGNKVILQGKAFSNSDNSAVPYEFVTIAIKYNGTVRELTAFTDGNGNFVKEFQPLPGEGGQYQINAYFPNYSSEDSTAEDSFKLLGMRFNTGGAYYQINADSPFNATATLQNLTDIPITGITYSIDGAPQDWNIQVSAANTLAGNSNLPITYTITAPNNSPITQDTFNINLTSAEGVSTTLPVTINLRRIVPHLVANTNLLSNGMLRGQQTPIEFTVTNNGGIATGEVKVILPNAPWLKLASPVKLSSLNPGESSKVTLLLAPDANLPLTVYNGNLVLDVVGNDGDLSLPFSFRAVSDAVGSLQITVVDELTFFTESAPKLKDATIILRDYITGNEVRRITTDATGMVSWDNLSEGYYQLEVKAKSHDSYTQTIQIKAGETEDIESFLSRQTVKYIWRVVPTEIEDKYTITIESVFETHVPALDGSSDSIANPIPTVTIDPPLIDLINLQVVGQMMQVDMTVTNHGLIAANDVRLNFGEHPFYKIEPLIENIGTLGAKSSMTVPLRITRIADTSNGVVSCGIPASLTYDYSCGSNLVLKSTPIAINNVEGNCALLSSIPISFGGVGFNPVNGGFNPGNGEVSSISPIVSSVPIEIQSNSCNQGSVCAQVKLQINQDAIMTRSAFLGTLEIDNGNDTNNLESLTVTINIKDGLGNTVNNLFGITNPILSNITAVDGTGTLLANSSGSAEWTFIPTGNAAPNEPTIYSIGGSLSYKENGNNITVPLLSTPVTVFPQAELYLDYFHQRDVFADDPFTIQIEPSVPFTLGMLVKNQGKGTAKNLHISSAQPKIVDNEKGLLIDFNIIGTQIGTESITPSLTVNFGNIEAGKTAVADWLFKSDLQGKFTDYKATFEHINDLGKPELSLIKEVKIHELTHQVNVDSDNLPDFLVNDIPDPNFYPDTLYFSNGATAPVNVVTNATATINNQQAQIIVNVNSGWTYLHLTEPSNGSLEIAQVLRSDGTSIKLDNVWTTDRTFPATGRPIYENILHLLDYNANAGNSNYTIIYTSGGPTVTDIIDVTPDPRSTAVNAITIDFSEPIQASTFDYTDLSLTLNNGTNLITNIVSIIPLSTTRYQVTGLENLTNIDGDYQLTVNANGIKDLDGKLGTGLLSETWIKTATGNADNTPPTVTDIRDLQIDPRNIPVSSLDVTLSEAIDLSSFTWEDKLNGA</sequence>
<dbReference type="CDD" id="cd03603">
    <property type="entry name" value="CLECT_VCBS"/>
    <property type="match status" value="1"/>
</dbReference>
<dbReference type="GO" id="GO:0016020">
    <property type="term" value="C:membrane"/>
    <property type="evidence" value="ECO:0007669"/>
    <property type="project" value="InterPro"/>
</dbReference>
<dbReference type="Pfam" id="PF00028">
    <property type="entry name" value="Cadherin"/>
    <property type="match status" value="1"/>
</dbReference>
<proteinExistence type="predicted"/>
<name>A0A966L6E0_MICAE</name>
<keyword evidence="3" id="KW-0106">Calcium</keyword>
<feature type="domain" description="Cadherin" evidence="6">
    <location>
        <begin position="309"/>
        <end position="414"/>
    </location>
</feature>
<dbReference type="Gene3D" id="2.60.40.10">
    <property type="entry name" value="Immunoglobulins"/>
    <property type="match status" value="1"/>
</dbReference>
<dbReference type="SMART" id="SM00237">
    <property type="entry name" value="Calx_beta"/>
    <property type="match status" value="5"/>
</dbReference>
<evidence type="ECO:0000259" key="6">
    <source>
        <dbReference type="PROSITE" id="PS50268"/>
    </source>
</evidence>
<dbReference type="InterPro" id="IPR015919">
    <property type="entry name" value="Cadherin-like_sf"/>
</dbReference>
<dbReference type="CDD" id="cd11304">
    <property type="entry name" value="Cadherin_repeat"/>
    <property type="match status" value="1"/>
</dbReference>
<keyword evidence="2" id="KW-0677">Repeat</keyword>
<dbReference type="InterPro" id="IPR011635">
    <property type="entry name" value="CARDB"/>
</dbReference>
<dbReference type="InterPro" id="IPR051171">
    <property type="entry name" value="CaCA"/>
</dbReference>
<evidence type="ECO:0000259" key="5">
    <source>
        <dbReference type="PROSITE" id="PS50041"/>
    </source>
</evidence>
<dbReference type="InterPro" id="IPR016187">
    <property type="entry name" value="CTDL_fold"/>
</dbReference>
<gene>
    <name evidence="7" type="ORF">GPJ16_12275</name>
</gene>
<dbReference type="Pfam" id="PF07705">
    <property type="entry name" value="CARDB"/>
    <property type="match status" value="1"/>
</dbReference>
<comment type="caution">
    <text evidence="7">The sequence shown here is derived from an EMBL/GenBank/DDBJ whole genome shotgun (WGS) entry which is preliminary data.</text>
</comment>
<dbReference type="Gene3D" id="2.60.40.1120">
    <property type="entry name" value="Carboxypeptidase-like, regulatory domain"/>
    <property type="match status" value="1"/>
</dbReference>
<evidence type="ECO:0000313" key="7">
    <source>
        <dbReference type="EMBL" id="NCS57669.1"/>
    </source>
</evidence>
<dbReference type="Gene3D" id="2.60.40.2030">
    <property type="match status" value="5"/>
</dbReference>